<gene>
    <name evidence="1" type="ORF">N8I77_011765</name>
</gene>
<dbReference type="EMBL" id="JAUJFL010000008">
    <property type="protein sequence ID" value="KAK2598345.1"/>
    <property type="molecule type" value="Genomic_DNA"/>
</dbReference>
<keyword evidence="2" id="KW-1185">Reference proteome</keyword>
<reference evidence="1" key="1">
    <citation type="submission" date="2023-06" db="EMBL/GenBank/DDBJ databases">
        <authorList>
            <person name="Noh H."/>
        </authorList>
    </citation>
    <scope>NUCLEOTIDE SEQUENCE</scope>
    <source>
        <strain evidence="1">DUCC20226</strain>
    </source>
</reference>
<dbReference type="Proteomes" id="UP001265746">
    <property type="component" value="Unassembled WGS sequence"/>
</dbReference>
<proteinExistence type="predicted"/>
<evidence type="ECO:0000313" key="1">
    <source>
        <dbReference type="EMBL" id="KAK2598345.1"/>
    </source>
</evidence>
<dbReference type="PANTHER" id="PTHR38167:SF1">
    <property type="entry name" value="C2H2-TYPE DOMAIN-CONTAINING PROTEIN"/>
    <property type="match status" value="1"/>
</dbReference>
<comment type="caution">
    <text evidence="1">The sequence shown here is derived from an EMBL/GenBank/DDBJ whole genome shotgun (WGS) entry which is preliminary data.</text>
</comment>
<protein>
    <submittedName>
        <fullName evidence="1">Uncharacterized protein</fullName>
    </submittedName>
</protein>
<evidence type="ECO:0000313" key="2">
    <source>
        <dbReference type="Proteomes" id="UP001265746"/>
    </source>
</evidence>
<name>A0AAD9S4C9_PHOAM</name>
<sequence>MDIVDTASAEELRAVVLALCKDGSIERQIVNHLVKLRGARAEASKTGEKRKASDPFFICVRCGDSFREMEIDYDDEDTWADWDENCHGIMDSKQSREELPDGFIWDCCEARGSAPGCTKGHHYAIEGKRMKTTTEDDSVSEFSDE</sequence>
<organism evidence="1 2">
    <name type="scientific">Phomopsis amygdali</name>
    <name type="common">Fusicoccum amygdali</name>
    <dbReference type="NCBI Taxonomy" id="1214568"/>
    <lineage>
        <taxon>Eukaryota</taxon>
        <taxon>Fungi</taxon>
        <taxon>Dikarya</taxon>
        <taxon>Ascomycota</taxon>
        <taxon>Pezizomycotina</taxon>
        <taxon>Sordariomycetes</taxon>
        <taxon>Sordariomycetidae</taxon>
        <taxon>Diaporthales</taxon>
        <taxon>Diaporthaceae</taxon>
        <taxon>Diaporthe</taxon>
    </lineage>
</organism>
<accession>A0AAD9S4C9</accession>
<dbReference type="AlphaFoldDB" id="A0AAD9S4C9"/>
<dbReference type="PANTHER" id="PTHR38167">
    <property type="entry name" value="C2H2-TYPE DOMAIN-CONTAINING PROTEIN"/>
    <property type="match status" value="1"/>
</dbReference>